<organism evidence="1 2">
    <name type="scientific">Globodera rostochiensis</name>
    <name type="common">Golden nematode worm</name>
    <name type="synonym">Heterodera rostochiensis</name>
    <dbReference type="NCBI Taxonomy" id="31243"/>
    <lineage>
        <taxon>Eukaryota</taxon>
        <taxon>Metazoa</taxon>
        <taxon>Ecdysozoa</taxon>
        <taxon>Nematoda</taxon>
        <taxon>Chromadorea</taxon>
        <taxon>Rhabditida</taxon>
        <taxon>Tylenchina</taxon>
        <taxon>Tylenchomorpha</taxon>
        <taxon>Tylenchoidea</taxon>
        <taxon>Heteroderidae</taxon>
        <taxon>Heteroderinae</taxon>
        <taxon>Globodera</taxon>
    </lineage>
</organism>
<keyword evidence="1" id="KW-1185">Reference proteome</keyword>
<dbReference type="WBParaSite" id="Gr19_v10_g8066.t1">
    <property type="protein sequence ID" value="Gr19_v10_g8066.t1"/>
    <property type="gene ID" value="Gr19_v10_g8066"/>
</dbReference>
<accession>A0A914I7Q5</accession>
<dbReference type="Proteomes" id="UP000887572">
    <property type="component" value="Unplaced"/>
</dbReference>
<sequence length="86" mass="9798">MSLIIGGGIHRFALFRRTYEERGGGWKRLMPAFSRLVPQIRHNIMCRPRVRPPRCMWRPCAGDVGQVPLVSESGQRVVRGAGVQRK</sequence>
<proteinExistence type="predicted"/>
<evidence type="ECO:0000313" key="2">
    <source>
        <dbReference type="WBParaSite" id="Gr19_v10_g8066.t1"/>
    </source>
</evidence>
<dbReference type="AlphaFoldDB" id="A0A914I7Q5"/>
<name>A0A914I7Q5_GLORO</name>
<evidence type="ECO:0000313" key="1">
    <source>
        <dbReference type="Proteomes" id="UP000887572"/>
    </source>
</evidence>
<protein>
    <submittedName>
        <fullName evidence="2">Uncharacterized protein</fullName>
    </submittedName>
</protein>
<reference evidence="2" key="1">
    <citation type="submission" date="2022-11" db="UniProtKB">
        <authorList>
            <consortium name="WormBaseParasite"/>
        </authorList>
    </citation>
    <scope>IDENTIFICATION</scope>
</reference>